<keyword evidence="1" id="KW-0472">Membrane</keyword>
<keyword evidence="3" id="KW-1185">Reference proteome</keyword>
<evidence type="ECO:0000313" key="2">
    <source>
        <dbReference type="EMBL" id="WXG67697.1"/>
    </source>
</evidence>
<reference evidence="2 3" key="1">
    <citation type="submission" date="2024-03" db="EMBL/GenBank/DDBJ databases">
        <title>Natural products discovery in diverse microorganisms through a two-stage MS feature dereplication strategy.</title>
        <authorList>
            <person name="Zhang R."/>
        </authorList>
    </citation>
    <scope>NUCLEOTIDE SEQUENCE [LARGE SCALE GENOMIC DNA]</scope>
    <source>
        <strain evidence="2 3">18930</strain>
    </source>
</reference>
<dbReference type="RefSeq" id="WP_338887416.1">
    <property type="nucleotide sequence ID" value="NZ_CP147846.1"/>
</dbReference>
<organism evidence="2 3">
    <name type="scientific">Rhodococcus sovatensis</name>
    <dbReference type="NCBI Taxonomy" id="1805840"/>
    <lineage>
        <taxon>Bacteria</taxon>
        <taxon>Bacillati</taxon>
        <taxon>Actinomycetota</taxon>
        <taxon>Actinomycetes</taxon>
        <taxon>Mycobacteriales</taxon>
        <taxon>Nocardiaceae</taxon>
        <taxon>Rhodococcus</taxon>
    </lineage>
</organism>
<evidence type="ECO:0000256" key="1">
    <source>
        <dbReference type="SAM" id="Phobius"/>
    </source>
</evidence>
<dbReference type="Proteomes" id="UP001432000">
    <property type="component" value="Chromosome"/>
</dbReference>
<evidence type="ECO:0000313" key="3">
    <source>
        <dbReference type="Proteomes" id="UP001432000"/>
    </source>
</evidence>
<gene>
    <name evidence="2" type="ORF">WDS16_21095</name>
</gene>
<accession>A0ABZ2PF26</accession>
<keyword evidence="1" id="KW-1133">Transmembrane helix</keyword>
<protein>
    <submittedName>
        <fullName evidence="2">Uncharacterized protein</fullName>
    </submittedName>
</protein>
<feature type="transmembrane region" description="Helical" evidence="1">
    <location>
        <begin position="48"/>
        <end position="67"/>
    </location>
</feature>
<proteinExistence type="predicted"/>
<name>A0ABZ2PF26_9NOCA</name>
<feature type="transmembrane region" description="Helical" evidence="1">
    <location>
        <begin position="20"/>
        <end position="41"/>
    </location>
</feature>
<dbReference type="EMBL" id="CP147846">
    <property type="protein sequence ID" value="WXG67697.1"/>
    <property type="molecule type" value="Genomic_DNA"/>
</dbReference>
<keyword evidence="1" id="KW-0812">Transmembrane</keyword>
<sequence length="69" mass="7251">MTPAVLAQSLDSAAADLDDVVLWIVVGLAFLWVIAMAAEVTLNKVKPVLMFIVVAALVGLLVIKAFTAL</sequence>